<dbReference type="SUPFAM" id="SSF48452">
    <property type="entry name" value="TPR-like"/>
    <property type="match status" value="1"/>
</dbReference>
<organism evidence="5 6">
    <name type="scientific">Paenibacillus artemisiicola</name>
    <dbReference type="NCBI Taxonomy" id="1172618"/>
    <lineage>
        <taxon>Bacteria</taxon>
        <taxon>Bacillati</taxon>
        <taxon>Bacillota</taxon>
        <taxon>Bacilli</taxon>
        <taxon>Bacillales</taxon>
        <taxon>Paenibacillaceae</taxon>
        <taxon>Paenibacillus</taxon>
    </lineage>
</organism>
<dbReference type="SUPFAM" id="SSF46894">
    <property type="entry name" value="C-terminal effector domain of the bipartite response regulators"/>
    <property type="match status" value="1"/>
</dbReference>
<evidence type="ECO:0000256" key="1">
    <source>
        <dbReference type="ARBA" id="ARBA00023015"/>
    </source>
</evidence>
<dbReference type="Pfam" id="PF00196">
    <property type="entry name" value="GerE"/>
    <property type="match status" value="1"/>
</dbReference>
<dbReference type="SMART" id="SM00421">
    <property type="entry name" value="HTH_LUXR"/>
    <property type="match status" value="1"/>
</dbReference>
<dbReference type="Pfam" id="PF25873">
    <property type="entry name" value="WHD_MalT"/>
    <property type="match status" value="1"/>
</dbReference>
<proteinExistence type="predicted"/>
<dbReference type="CDD" id="cd06170">
    <property type="entry name" value="LuxR_C_like"/>
    <property type="match status" value="1"/>
</dbReference>
<evidence type="ECO:0000313" key="6">
    <source>
        <dbReference type="Proteomes" id="UP000670947"/>
    </source>
</evidence>
<keyword evidence="2" id="KW-0238">DNA-binding</keyword>
<dbReference type="PROSITE" id="PS50043">
    <property type="entry name" value="HTH_LUXR_2"/>
    <property type="match status" value="1"/>
</dbReference>
<evidence type="ECO:0000259" key="4">
    <source>
        <dbReference type="PROSITE" id="PS50043"/>
    </source>
</evidence>
<dbReference type="InterPro" id="IPR036388">
    <property type="entry name" value="WH-like_DNA-bd_sf"/>
</dbReference>
<evidence type="ECO:0000256" key="3">
    <source>
        <dbReference type="ARBA" id="ARBA00023163"/>
    </source>
</evidence>
<protein>
    <submittedName>
        <fullName evidence="5">LuxR family transcriptional regulator</fullName>
    </submittedName>
</protein>
<keyword evidence="6" id="KW-1185">Reference proteome</keyword>
<sequence length="858" mass="94226">MSTLIDRTLLKTKMRAPHARDGAVQRERLHRLLDAGLAGRLTAVCAPAGYGKTTLLAAWTRGLGHPAAWLSLDELDNDPGRFWRYAVHALDEVLPEGSLPRSIPLAKALPSVSAATFLDCLINELFAVAAPVTLVLDDYHAVANDEIHRGLAYLLDYLPPHAHLLIASRAELPFPTGKWTARQERANVSVPELRFTMDELEAYGSGMADVPLSERQLDRLLDRTEGWIAGLQLAFISLRTQGNREKFIADFQGHNRNVAEFLFEEAFGHLPADIRAFLLATSVLDRMNAEAANAVTARPDGREMLARLNALQLFLIPLDERGEWFRYHQLFATFLRGLLKRDDPAGWLLANRKASESCAALGLLGEAIDHAIAAGDFALTRALLERHVATVFRQGELATLLRWFGSLPADAAWPADMRLLYALILAITGQADLAEGQLAAVKGQLAGIGDETERRAVRSGMLFVESNVIFFGGRFERWQSFAEGASADMLPDSRIFYDVNYNLTEPLVRRTTLGLKGLLNPHTEAVGLGFLRVLETHGWQETFIGLYVRQSLAEGYYEWNRLEDSRAYARGLEAAARRIGLPGLYVPLAITRARLLLADRQPRLAHEAIDLAMEAAETHEEPQWLSGLRAAKARVYLAEDRPADAKKALAPLGLSEKDKPAFNREYEYATLARLLLRQRKYSAAIRLLAWLKPQAEREGLLSSLAELALLLALAEHGRGRRADGFAALREALAVGEANGYVRSFADEGLAAAELLQAYAAQAGQPHGAYAARLLAAFPAAAPAEAKPAGLVEPLLESELALMDLVRRGASNREIAGELALSLGTVKVYLSRVYGKLGVSSRTQALNRAEQLGLLEDRG</sequence>
<reference evidence="5 6" key="1">
    <citation type="submission" date="2021-03" db="EMBL/GenBank/DDBJ databases">
        <title>Paenibacillus artemisicola MWE-103 whole genome sequence.</title>
        <authorList>
            <person name="Ham Y.J."/>
        </authorList>
    </citation>
    <scope>NUCLEOTIDE SEQUENCE [LARGE SCALE GENOMIC DNA]</scope>
    <source>
        <strain evidence="5 6">MWE-103</strain>
    </source>
</reference>
<keyword evidence="1" id="KW-0805">Transcription regulation</keyword>
<keyword evidence="3" id="KW-0804">Transcription</keyword>
<dbReference type="PANTHER" id="PTHR44688">
    <property type="entry name" value="DNA-BINDING TRANSCRIPTIONAL ACTIVATOR DEVR_DOSR"/>
    <property type="match status" value="1"/>
</dbReference>
<gene>
    <name evidence="5" type="ORF">I8J29_32885</name>
</gene>
<dbReference type="SUPFAM" id="SSF52540">
    <property type="entry name" value="P-loop containing nucleoside triphosphate hydrolases"/>
    <property type="match status" value="1"/>
</dbReference>
<name>A0ABS3WKV7_9BACL</name>
<feature type="domain" description="HTH luxR-type" evidence="4">
    <location>
        <begin position="787"/>
        <end position="852"/>
    </location>
</feature>
<dbReference type="PRINTS" id="PR00038">
    <property type="entry name" value="HTHLUXR"/>
</dbReference>
<dbReference type="Pfam" id="PF17874">
    <property type="entry name" value="TPR_MalT"/>
    <property type="match status" value="1"/>
</dbReference>
<dbReference type="InterPro" id="IPR000792">
    <property type="entry name" value="Tscrpt_reg_LuxR_C"/>
</dbReference>
<dbReference type="InterPro" id="IPR027417">
    <property type="entry name" value="P-loop_NTPase"/>
</dbReference>
<dbReference type="InterPro" id="IPR059106">
    <property type="entry name" value="WHD_MalT"/>
</dbReference>
<dbReference type="InterPro" id="IPR016032">
    <property type="entry name" value="Sig_transdc_resp-reg_C-effctor"/>
</dbReference>
<evidence type="ECO:0000313" key="5">
    <source>
        <dbReference type="EMBL" id="MBO7748968.1"/>
    </source>
</evidence>
<dbReference type="Gene3D" id="1.25.40.10">
    <property type="entry name" value="Tetratricopeptide repeat domain"/>
    <property type="match status" value="1"/>
</dbReference>
<accession>A0ABS3WKV7</accession>
<dbReference type="RefSeq" id="WP_208851482.1">
    <property type="nucleotide sequence ID" value="NZ_JAGGDJ010000089.1"/>
</dbReference>
<dbReference type="PANTHER" id="PTHR44688:SF16">
    <property type="entry name" value="DNA-BINDING TRANSCRIPTIONAL ACTIVATOR DEVR_DOSR"/>
    <property type="match status" value="1"/>
</dbReference>
<dbReference type="Proteomes" id="UP000670947">
    <property type="component" value="Unassembled WGS sequence"/>
</dbReference>
<dbReference type="InterPro" id="IPR011990">
    <property type="entry name" value="TPR-like_helical_dom_sf"/>
</dbReference>
<dbReference type="Gene3D" id="1.10.10.10">
    <property type="entry name" value="Winged helix-like DNA-binding domain superfamily/Winged helix DNA-binding domain"/>
    <property type="match status" value="1"/>
</dbReference>
<dbReference type="EMBL" id="JAGGDJ010000089">
    <property type="protein sequence ID" value="MBO7748968.1"/>
    <property type="molecule type" value="Genomic_DNA"/>
</dbReference>
<evidence type="ECO:0000256" key="2">
    <source>
        <dbReference type="ARBA" id="ARBA00023125"/>
    </source>
</evidence>
<comment type="caution">
    <text evidence="5">The sequence shown here is derived from an EMBL/GenBank/DDBJ whole genome shotgun (WGS) entry which is preliminary data.</text>
</comment>
<dbReference type="PROSITE" id="PS00622">
    <property type="entry name" value="HTH_LUXR_1"/>
    <property type="match status" value="1"/>
</dbReference>
<dbReference type="InterPro" id="IPR041617">
    <property type="entry name" value="TPR_MalT"/>
</dbReference>